<keyword evidence="4" id="KW-0067">ATP-binding</keyword>
<dbReference type="Proteomes" id="UP000585272">
    <property type="component" value="Unassembled WGS sequence"/>
</dbReference>
<gene>
    <name evidence="10" type="ORF">BDZ31_001441</name>
</gene>
<dbReference type="InterPro" id="IPR036651">
    <property type="entry name" value="Gln_synt_N_sf"/>
</dbReference>
<accession>A0A840ICU5</accession>
<dbReference type="EC" id="6.3.1.2" evidence="10"/>
<dbReference type="Gene3D" id="3.30.590.10">
    <property type="entry name" value="Glutamine synthetase/guanido kinase, catalytic domain"/>
    <property type="match status" value="1"/>
</dbReference>
<dbReference type="SUPFAM" id="SSF55931">
    <property type="entry name" value="Glutamine synthetase/guanido kinase"/>
    <property type="match status" value="1"/>
</dbReference>
<dbReference type="PROSITE" id="PS51987">
    <property type="entry name" value="GS_CATALYTIC"/>
    <property type="match status" value="1"/>
</dbReference>
<name>A0A840ICU5_9ACTN</name>
<dbReference type="PANTHER" id="PTHR43785">
    <property type="entry name" value="GAMMA-GLUTAMYLPUTRESCINE SYNTHETASE"/>
    <property type="match status" value="1"/>
</dbReference>
<comment type="similarity">
    <text evidence="1 5 6">Belongs to the glutamine synthetase family.</text>
</comment>
<evidence type="ECO:0000256" key="7">
    <source>
        <dbReference type="SAM" id="MobiDB-lite"/>
    </source>
</evidence>
<protein>
    <submittedName>
        <fullName evidence="10">Glutamine synthetase</fullName>
        <ecNumber evidence="10">6.3.1.2</ecNumber>
    </submittedName>
</protein>
<evidence type="ECO:0000256" key="3">
    <source>
        <dbReference type="ARBA" id="ARBA00022741"/>
    </source>
</evidence>
<evidence type="ECO:0000313" key="10">
    <source>
        <dbReference type="EMBL" id="MBB4661868.1"/>
    </source>
</evidence>
<feature type="region of interest" description="Disordered" evidence="7">
    <location>
        <begin position="1"/>
        <end position="20"/>
    </location>
</feature>
<evidence type="ECO:0000256" key="1">
    <source>
        <dbReference type="ARBA" id="ARBA00009897"/>
    </source>
</evidence>
<keyword evidence="2 10" id="KW-0436">Ligase</keyword>
<feature type="compositionally biased region" description="Polar residues" evidence="7">
    <location>
        <begin position="1"/>
        <end position="11"/>
    </location>
</feature>
<dbReference type="PROSITE" id="PS51986">
    <property type="entry name" value="GS_BETA_GRASP"/>
    <property type="match status" value="1"/>
</dbReference>
<evidence type="ECO:0000256" key="5">
    <source>
        <dbReference type="PROSITE-ProRule" id="PRU01330"/>
    </source>
</evidence>
<dbReference type="AlphaFoldDB" id="A0A840ICU5"/>
<comment type="caution">
    <text evidence="10">The sequence shown here is derived from an EMBL/GenBank/DDBJ whole genome shotgun (WGS) entry which is preliminary data.</text>
</comment>
<feature type="domain" description="GS beta-grasp" evidence="8">
    <location>
        <begin position="24"/>
        <end position="114"/>
    </location>
</feature>
<dbReference type="InterPro" id="IPR008146">
    <property type="entry name" value="Gln_synth_cat_dom"/>
</dbReference>
<dbReference type="InterPro" id="IPR008147">
    <property type="entry name" value="Gln_synt_N"/>
</dbReference>
<dbReference type="GO" id="GO:0006542">
    <property type="term" value="P:glutamine biosynthetic process"/>
    <property type="evidence" value="ECO:0007669"/>
    <property type="project" value="InterPro"/>
</dbReference>
<evidence type="ECO:0000256" key="4">
    <source>
        <dbReference type="ARBA" id="ARBA00022840"/>
    </source>
</evidence>
<evidence type="ECO:0000256" key="2">
    <source>
        <dbReference type="ARBA" id="ARBA00022598"/>
    </source>
</evidence>
<keyword evidence="3" id="KW-0547">Nucleotide-binding</keyword>
<keyword evidence="11" id="KW-1185">Reference proteome</keyword>
<dbReference type="Gene3D" id="3.10.20.70">
    <property type="entry name" value="Glutamine synthetase, N-terminal domain"/>
    <property type="match status" value="1"/>
</dbReference>
<evidence type="ECO:0000259" key="9">
    <source>
        <dbReference type="PROSITE" id="PS51987"/>
    </source>
</evidence>
<dbReference type="InterPro" id="IPR014746">
    <property type="entry name" value="Gln_synth/guanido_kin_cat_dom"/>
</dbReference>
<dbReference type="SMART" id="SM01230">
    <property type="entry name" value="Gln-synt_C"/>
    <property type="match status" value="1"/>
</dbReference>
<evidence type="ECO:0000259" key="8">
    <source>
        <dbReference type="PROSITE" id="PS51986"/>
    </source>
</evidence>
<dbReference type="Pfam" id="PF00120">
    <property type="entry name" value="Gln-synt_C"/>
    <property type="match status" value="1"/>
</dbReference>
<evidence type="ECO:0000256" key="6">
    <source>
        <dbReference type="RuleBase" id="RU000384"/>
    </source>
</evidence>
<dbReference type="SUPFAM" id="SSF54368">
    <property type="entry name" value="Glutamine synthetase, N-terminal domain"/>
    <property type="match status" value="1"/>
</dbReference>
<dbReference type="EMBL" id="JACHNU010000001">
    <property type="protein sequence ID" value="MBB4661868.1"/>
    <property type="molecule type" value="Genomic_DNA"/>
</dbReference>
<dbReference type="GO" id="GO:0004356">
    <property type="term" value="F:glutamine synthetase activity"/>
    <property type="evidence" value="ECO:0007669"/>
    <property type="project" value="UniProtKB-EC"/>
</dbReference>
<dbReference type="GO" id="GO:0005524">
    <property type="term" value="F:ATP binding"/>
    <property type="evidence" value="ECO:0007669"/>
    <property type="project" value="UniProtKB-KW"/>
</dbReference>
<reference evidence="10 11" key="1">
    <citation type="submission" date="2020-08" db="EMBL/GenBank/DDBJ databases">
        <title>Genomic Encyclopedia of Archaeal and Bacterial Type Strains, Phase II (KMG-II): from individual species to whole genera.</title>
        <authorList>
            <person name="Goeker M."/>
        </authorList>
    </citation>
    <scope>NUCLEOTIDE SEQUENCE [LARGE SCALE GENOMIC DNA]</scope>
    <source>
        <strain evidence="10 11">DSM 23288</strain>
    </source>
</reference>
<proteinExistence type="inferred from homology"/>
<dbReference type="PANTHER" id="PTHR43785:SF12">
    <property type="entry name" value="TYPE-1 GLUTAMINE SYNTHETASE 2"/>
    <property type="match status" value="1"/>
</dbReference>
<feature type="domain" description="GS catalytic" evidence="9">
    <location>
        <begin position="121"/>
        <end position="454"/>
    </location>
</feature>
<sequence length="454" mass="48756">MTQERVMQTEQRAAPFAAPSTGETPITTIRVLYSDLHGVARGKDVPVSEFERVRESGLGFCAAVMGTDLRHTPVVGGEEGYPDLIAKPDLATLVPLPWEPGVACCLANLEPVHGGPPPADPRGAVRRAAAALEQLGYGAVVAPELEFFLCARDDSAPGGLRRIVDRLSMVYTVGPQVDPGGVVRRLTEDLAQIGLGAFAFNHEFMNSQYEINQHHADALTAADNAFRLKSAVKDVAALHGLVATFMGRPFNDQGGSGTHVHLSLERDGANAFDAPGAPDEVSDELRWFTAGVLAHAPALMAFLNPTINAYRRLVPDSLAPTHANWGHDNRSTFVRIPAERGAATRVEVRVGDGAANPYLAVAALLFAGAHGLRERIEPPAAVAGDAYHAAEEIAGAPLPRTLEESLDALEADAVLREAVGEQIVTTFLAMKRFEVERHRSHVSEWELEEYAHHV</sequence>
<evidence type="ECO:0000313" key="11">
    <source>
        <dbReference type="Proteomes" id="UP000585272"/>
    </source>
</evidence>
<organism evidence="10 11">
    <name type="scientific">Conexibacter arvalis</name>
    <dbReference type="NCBI Taxonomy" id="912552"/>
    <lineage>
        <taxon>Bacteria</taxon>
        <taxon>Bacillati</taxon>
        <taxon>Actinomycetota</taxon>
        <taxon>Thermoleophilia</taxon>
        <taxon>Solirubrobacterales</taxon>
        <taxon>Conexibacteraceae</taxon>
        <taxon>Conexibacter</taxon>
    </lineage>
</organism>